<dbReference type="EMBL" id="CM018039">
    <property type="protein sequence ID" value="KAA8537025.1"/>
    <property type="molecule type" value="Genomic_DNA"/>
</dbReference>
<sequence length="140" mass="14921">MSRSSNFSGHGSSSSKLGVLKDQENFYSCYVSTFGFKAIRHSLEVDGLLVEVLALTPEAHVFGFVHSMIVDSELVETVVGPNHARDVGSGVDEVVVSYDRAWATGSGLHEAVIGLDHVMAASYKLDEAAASPNHVQAARS</sequence>
<proteinExistence type="predicted"/>
<organism evidence="1 2">
    <name type="scientific">Nyssa sinensis</name>
    <dbReference type="NCBI Taxonomy" id="561372"/>
    <lineage>
        <taxon>Eukaryota</taxon>
        <taxon>Viridiplantae</taxon>
        <taxon>Streptophyta</taxon>
        <taxon>Embryophyta</taxon>
        <taxon>Tracheophyta</taxon>
        <taxon>Spermatophyta</taxon>
        <taxon>Magnoliopsida</taxon>
        <taxon>eudicotyledons</taxon>
        <taxon>Gunneridae</taxon>
        <taxon>Pentapetalae</taxon>
        <taxon>asterids</taxon>
        <taxon>Cornales</taxon>
        <taxon>Nyssaceae</taxon>
        <taxon>Nyssa</taxon>
    </lineage>
</organism>
<name>A0A5J5B178_9ASTE</name>
<evidence type="ECO:0000313" key="1">
    <source>
        <dbReference type="EMBL" id="KAA8537025.1"/>
    </source>
</evidence>
<gene>
    <name evidence="1" type="ORF">F0562_029503</name>
</gene>
<accession>A0A5J5B178</accession>
<reference evidence="1 2" key="1">
    <citation type="submission" date="2019-09" db="EMBL/GenBank/DDBJ databases">
        <title>A chromosome-level genome assembly of the Chinese tupelo Nyssa sinensis.</title>
        <authorList>
            <person name="Yang X."/>
            <person name="Kang M."/>
            <person name="Yang Y."/>
            <person name="Xiong H."/>
            <person name="Wang M."/>
            <person name="Zhang Z."/>
            <person name="Wang Z."/>
            <person name="Wu H."/>
            <person name="Ma T."/>
            <person name="Liu J."/>
            <person name="Xi Z."/>
        </authorList>
    </citation>
    <scope>NUCLEOTIDE SEQUENCE [LARGE SCALE GENOMIC DNA]</scope>
    <source>
        <strain evidence="1">J267</strain>
        <tissue evidence="1">Leaf</tissue>
    </source>
</reference>
<protein>
    <submittedName>
        <fullName evidence="1">Uncharacterized protein</fullName>
    </submittedName>
</protein>
<dbReference type="AlphaFoldDB" id="A0A5J5B178"/>
<dbReference type="Proteomes" id="UP000325577">
    <property type="component" value="Linkage Group LG16"/>
</dbReference>
<keyword evidence="2" id="KW-1185">Reference proteome</keyword>
<evidence type="ECO:0000313" key="2">
    <source>
        <dbReference type="Proteomes" id="UP000325577"/>
    </source>
</evidence>